<dbReference type="Proteomes" id="UP000189911">
    <property type="component" value="Chromosome H"/>
</dbReference>
<dbReference type="EMBL" id="LT598447">
    <property type="protein sequence ID" value="SCV05651.1"/>
    <property type="molecule type" value="Genomic_DNA"/>
</dbReference>
<gene>
    <name evidence="6" type="ORF">LANO_0H12178G</name>
</gene>
<evidence type="ECO:0000256" key="5">
    <source>
        <dbReference type="SAM" id="MobiDB-lite"/>
    </source>
</evidence>
<organism evidence="6 7">
    <name type="scientific">Lachancea nothofagi CBS 11611</name>
    <dbReference type="NCBI Taxonomy" id="1266666"/>
    <lineage>
        <taxon>Eukaryota</taxon>
        <taxon>Fungi</taxon>
        <taxon>Dikarya</taxon>
        <taxon>Ascomycota</taxon>
        <taxon>Saccharomycotina</taxon>
        <taxon>Saccharomycetes</taxon>
        <taxon>Saccharomycetales</taxon>
        <taxon>Saccharomycetaceae</taxon>
        <taxon>Lachancea</taxon>
    </lineage>
</organism>
<evidence type="ECO:0000313" key="6">
    <source>
        <dbReference type="EMBL" id="SCV05651.1"/>
    </source>
</evidence>
<evidence type="ECO:0000256" key="1">
    <source>
        <dbReference type="ARBA" id="ARBA00010528"/>
    </source>
</evidence>
<protein>
    <recommendedName>
        <fullName evidence="4">Large ribosomal subunit protein uL4m</fullName>
    </recommendedName>
</protein>
<dbReference type="Pfam" id="PF00573">
    <property type="entry name" value="Ribosomal_L4"/>
    <property type="match status" value="1"/>
</dbReference>
<evidence type="ECO:0000256" key="2">
    <source>
        <dbReference type="ARBA" id="ARBA00022980"/>
    </source>
</evidence>
<reference evidence="7" key="1">
    <citation type="submission" date="2016-03" db="EMBL/GenBank/DDBJ databases">
        <authorList>
            <person name="Devillers Hugo."/>
        </authorList>
    </citation>
    <scope>NUCLEOTIDE SEQUENCE [LARGE SCALE GENOMIC DNA]</scope>
</reference>
<dbReference type="GO" id="GO:0003735">
    <property type="term" value="F:structural constituent of ribosome"/>
    <property type="evidence" value="ECO:0007669"/>
    <property type="project" value="InterPro"/>
</dbReference>
<dbReference type="GO" id="GO:0006412">
    <property type="term" value="P:translation"/>
    <property type="evidence" value="ECO:0007669"/>
    <property type="project" value="InterPro"/>
</dbReference>
<dbReference type="AlphaFoldDB" id="A0A1G4KMC3"/>
<evidence type="ECO:0000256" key="3">
    <source>
        <dbReference type="ARBA" id="ARBA00023274"/>
    </source>
</evidence>
<sequence>MSSCGTSRLLLRSIQSIRFQSSHSAAQVLPHASLPPVFTLATLRSFPSLEPLTFVPVPATVFDAPLRRDLLWKAVVYENDNKRVGSSNPPSRSENGYSRRKLLPQKGSGKARAGDANSPTRHNGSRALARSAPNDYTTKLPQKAYSQAIINALSYQYRRGNIYVIGGANPLCETHDLDLNELEILPTSLEHDNGDLVFEKFLETHDLTRDTLLFIVNAPRAGLFRYTEPFKDDVNIVQKEFVDVNDILKARRIFVELEALEYLAVTHTV</sequence>
<dbReference type="GO" id="GO:1990904">
    <property type="term" value="C:ribonucleoprotein complex"/>
    <property type="evidence" value="ECO:0007669"/>
    <property type="project" value="UniProtKB-KW"/>
</dbReference>
<keyword evidence="3" id="KW-0687">Ribonucleoprotein</keyword>
<dbReference type="GO" id="GO:0005840">
    <property type="term" value="C:ribosome"/>
    <property type="evidence" value="ECO:0007669"/>
    <property type="project" value="UniProtKB-KW"/>
</dbReference>
<dbReference type="PANTHER" id="PTHR10746">
    <property type="entry name" value="50S RIBOSOMAL PROTEIN L4"/>
    <property type="match status" value="1"/>
</dbReference>
<accession>A0A1G4KMC3</accession>
<comment type="similarity">
    <text evidence="1">Belongs to the universal ribosomal protein uL4 family.</text>
</comment>
<proteinExistence type="inferred from homology"/>
<evidence type="ECO:0000256" key="4">
    <source>
        <dbReference type="ARBA" id="ARBA00040565"/>
    </source>
</evidence>
<feature type="compositionally biased region" description="Polar residues" evidence="5">
    <location>
        <begin position="84"/>
        <end position="96"/>
    </location>
</feature>
<dbReference type="OrthoDB" id="275876at2759"/>
<dbReference type="SUPFAM" id="SSF52166">
    <property type="entry name" value="Ribosomal protein L4"/>
    <property type="match status" value="1"/>
</dbReference>
<dbReference type="InterPro" id="IPR013005">
    <property type="entry name" value="Ribosomal_uL4-like"/>
</dbReference>
<dbReference type="Gene3D" id="3.40.1370.10">
    <property type="match status" value="1"/>
</dbReference>
<evidence type="ECO:0000313" key="7">
    <source>
        <dbReference type="Proteomes" id="UP000189911"/>
    </source>
</evidence>
<dbReference type="InterPro" id="IPR002136">
    <property type="entry name" value="Ribosomal_uL4"/>
</dbReference>
<name>A0A1G4KMC3_9SACH</name>
<dbReference type="InterPro" id="IPR023574">
    <property type="entry name" value="Ribosomal_uL4_dom_sf"/>
</dbReference>
<feature type="region of interest" description="Disordered" evidence="5">
    <location>
        <begin position="82"/>
        <end position="133"/>
    </location>
</feature>
<dbReference type="PANTHER" id="PTHR10746:SF6">
    <property type="entry name" value="LARGE RIBOSOMAL SUBUNIT PROTEIN UL4M"/>
    <property type="match status" value="1"/>
</dbReference>
<keyword evidence="7" id="KW-1185">Reference proteome</keyword>
<keyword evidence="2" id="KW-0689">Ribosomal protein</keyword>